<evidence type="ECO:0000313" key="1">
    <source>
        <dbReference type="EMBL" id="SVB82876.1"/>
    </source>
</evidence>
<dbReference type="EMBL" id="UINC01059452">
    <property type="protein sequence ID" value="SVB82876.1"/>
    <property type="molecule type" value="Genomic_DNA"/>
</dbReference>
<organism evidence="1">
    <name type="scientific">marine metagenome</name>
    <dbReference type="NCBI Taxonomy" id="408172"/>
    <lineage>
        <taxon>unclassified sequences</taxon>
        <taxon>metagenomes</taxon>
        <taxon>ecological metagenomes</taxon>
    </lineage>
</organism>
<dbReference type="Gene3D" id="3.30.70.1230">
    <property type="entry name" value="Nucleotide cyclase"/>
    <property type="match status" value="1"/>
</dbReference>
<accession>A0A382H6F0</accession>
<reference evidence="1" key="1">
    <citation type="submission" date="2018-05" db="EMBL/GenBank/DDBJ databases">
        <authorList>
            <person name="Lanie J.A."/>
            <person name="Ng W.-L."/>
            <person name="Kazmierczak K.M."/>
            <person name="Andrzejewski T.M."/>
            <person name="Davidsen T.M."/>
            <person name="Wayne K.J."/>
            <person name="Tettelin H."/>
            <person name="Glass J.I."/>
            <person name="Rusch D."/>
            <person name="Podicherti R."/>
            <person name="Tsui H.-C.T."/>
            <person name="Winkler M.E."/>
        </authorList>
    </citation>
    <scope>NUCLEOTIDE SEQUENCE</scope>
</reference>
<evidence type="ECO:0008006" key="2">
    <source>
        <dbReference type="Google" id="ProtNLM"/>
    </source>
</evidence>
<name>A0A382H6F0_9ZZZZ</name>
<proteinExistence type="predicted"/>
<gene>
    <name evidence="1" type="ORF">METZ01_LOCUS235730</name>
</gene>
<dbReference type="InterPro" id="IPR029787">
    <property type="entry name" value="Nucleotide_cyclase"/>
</dbReference>
<dbReference type="Pfam" id="PF10851">
    <property type="entry name" value="DUF2652"/>
    <property type="match status" value="1"/>
</dbReference>
<dbReference type="AlphaFoldDB" id="A0A382H6F0"/>
<sequence>MENIKGFIVLVDISGYTKFVRTHNTRKIPFLGKSMKKTSEQHAEHIVSDLLECVINELEGTLTVNKLQGDAVLFYSVPENLVEYPKLLIEKIQSCFEIFSNRLNELAFCGTCSCDPCKQFGNLKLKSFIHYGDFLLKKVSRFEEIAGEDVILAHRLMKNSIETNEYILFTKNVNDITSLKEFDNLEERIEKCEGLDDAKVYVFYPNRENYSEIERENISWLKQFITMNKYFKKPKTKQGIEEKFILAN</sequence>
<dbReference type="InterPro" id="IPR020503">
    <property type="entry name" value="Uncharacterised_Rv2561"/>
</dbReference>
<protein>
    <recommendedName>
        <fullName evidence="2">Guanylate cyclase domain-containing protein</fullName>
    </recommendedName>
</protein>